<sequence length="134" mass="13149">MADLVITPANVVAGSNATRDIGTAGATIAAGHAVYLDAATNNWLLSDNNGTGTRQVKGIALNGASINQPLTVAKAGDVTIGATLVPGTAYYLSATPGGICPVADLATGMDSVLIGLAKSASVLAVDIQNSGVTL</sequence>
<protein>
    <submittedName>
        <fullName evidence="2">Uncharacterized protein</fullName>
    </submittedName>
</protein>
<gene>
    <name evidence="1" type="ORF">GGD45_003263</name>
    <name evidence="2" type="ORF">GXW80_20405</name>
</gene>
<dbReference type="RefSeq" id="WP_015339734.1">
    <property type="nucleotide sequence ID" value="NZ_JAADZA010000025.1"/>
</dbReference>
<evidence type="ECO:0000313" key="3">
    <source>
        <dbReference type="Proteomes" id="UP000471190"/>
    </source>
</evidence>
<dbReference type="Proteomes" id="UP000471190">
    <property type="component" value="Unassembled WGS sequence"/>
</dbReference>
<name>A0A6P1C8G5_RHITR</name>
<dbReference type="EMBL" id="JAADZA010000025">
    <property type="protein sequence ID" value="NEV13358.1"/>
    <property type="molecule type" value="Genomic_DNA"/>
</dbReference>
<organism evidence="2 3">
    <name type="scientific">Rhizobium tropici</name>
    <dbReference type="NCBI Taxonomy" id="398"/>
    <lineage>
        <taxon>Bacteria</taxon>
        <taxon>Pseudomonadati</taxon>
        <taxon>Pseudomonadota</taxon>
        <taxon>Alphaproteobacteria</taxon>
        <taxon>Hyphomicrobiales</taxon>
        <taxon>Rhizobiaceae</taxon>
        <taxon>Rhizobium/Agrobacterium group</taxon>
        <taxon>Rhizobium</taxon>
    </lineage>
</organism>
<dbReference type="EMBL" id="JACHBF010000008">
    <property type="protein sequence ID" value="MBB6492855.1"/>
    <property type="molecule type" value="Genomic_DNA"/>
</dbReference>
<reference evidence="1 4" key="2">
    <citation type="submission" date="2020-08" db="EMBL/GenBank/DDBJ databases">
        <title>Genomic Encyclopedia of Type Strains, Phase IV (KMG-V): Genome sequencing to study the core and pangenomes of soil and plant-associated prokaryotes.</title>
        <authorList>
            <person name="Whitman W."/>
        </authorList>
    </citation>
    <scope>NUCLEOTIDE SEQUENCE [LARGE SCALE GENOMIC DNA]</scope>
    <source>
        <strain evidence="1 4">SEMIA 4059</strain>
    </source>
</reference>
<evidence type="ECO:0000313" key="4">
    <source>
        <dbReference type="Proteomes" id="UP000526625"/>
    </source>
</evidence>
<dbReference type="AlphaFoldDB" id="A0A6P1C8G5"/>
<evidence type="ECO:0000313" key="1">
    <source>
        <dbReference type="EMBL" id="MBB6492855.1"/>
    </source>
</evidence>
<keyword evidence="4" id="KW-1185">Reference proteome</keyword>
<reference evidence="2 3" key="1">
    <citation type="submission" date="2020-02" db="EMBL/GenBank/DDBJ databases">
        <title>Draft genome sequence of Rhizobium tropici.</title>
        <authorList>
            <person name="Khayi S."/>
            <person name="Jemo M."/>
        </authorList>
    </citation>
    <scope>NUCLEOTIDE SEQUENCE [LARGE SCALE GENOMIC DNA]</scope>
    <source>
        <strain evidence="2 3">A12</strain>
    </source>
</reference>
<evidence type="ECO:0000313" key="2">
    <source>
        <dbReference type="EMBL" id="NEV13358.1"/>
    </source>
</evidence>
<comment type="caution">
    <text evidence="2">The sequence shown here is derived from an EMBL/GenBank/DDBJ whole genome shotgun (WGS) entry which is preliminary data.</text>
</comment>
<proteinExistence type="predicted"/>
<accession>A0A6P1C8G5</accession>
<dbReference type="Proteomes" id="UP000526625">
    <property type="component" value="Unassembled WGS sequence"/>
</dbReference>